<proteinExistence type="predicted"/>
<dbReference type="SMART" id="SM00852">
    <property type="entry name" value="MoCF_biosynth"/>
    <property type="match status" value="1"/>
</dbReference>
<dbReference type="CDD" id="cd00886">
    <property type="entry name" value="MogA_MoaB"/>
    <property type="match status" value="1"/>
</dbReference>
<comment type="caution">
    <text evidence="4">The sequence shown here is derived from an EMBL/GenBank/DDBJ whole genome shotgun (WGS) entry which is preliminary data.</text>
</comment>
<dbReference type="PANTHER" id="PTHR43764:SF1">
    <property type="entry name" value="MOLYBDOPTERIN MOLYBDOTRANSFERASE"/>
    <property type="match status" value="1"/>
</dbReference>
<dbReference type="EMBL" id="VSIX01000027">
    <property type="protein sequence ID" value="TYB31835.1"/>
    <property type="molecule type" value="Genomic_DNA"/>
</dbReference>
<dbReference type="Proteomes" id="UP000324143">
    <property type="component" value="Unassembled WGS sequence"/>
</dbReference>
<dbReference type="SUPFAM" id="SSF53218">
    <property type="entry name" value="Molybdenum cofactor biosynthesis proteins"/>
    <property type="match status" value="1"/>
</dbReference>
<evidence type="ECO:0000313" key="4">
    <source>
        <dbReference type="EMBL" id="TYB31835.1"/>
    </source>
</evidence>
<dbReference type="Pfam" id="PF00994">
    <property type="entry name" value="MoCF_biosynth"/>
    <property type="match status" value="1"/>
</dbReference>
<protein>
    <submittedName>
        <fullName evidence="4">MogA/MoaB family molybdenum cofactor biosynthesis protein</fullName>
    </submittedName>
</protein>
<dbReference type="GO" id="GO:0006777">
    <property type="term" value="P:Mo-molybdopterin cofactor biosynthetic process"/>
    <property type="evidence" value="ECO:0007669"/>
    <property type="project" value="UniProtKB-KW"/>
</dbReference>
<comment type="pathway">
    <text evidence="1">Cofactor biosynthesis; molybdopterin biosynthesis.</text>
</comment>
<dbReference type="InterPro" id="IPR036425">
    <property type="entry name" value="MoaB/Mog-like_dom_sf"/>
</dbReference>
<dbReference type="AlphaFoldDB" id="A0A5D0MIT2"/>
<evidence type="ECO:0000313" key="5">
    <source>
        <dbReference type="Proteomes" id="UP000324143"/>
    </source>
</evidence>
<gene>
    <name evidence="4" type="ORF">FXF47_02125</name>
</gene>
<dbReference type="InterPro" id="IPR051920">
    <property type="entry name" value="MPT_Adenylyltrnsfr/MoaC-Rel"/>
</dbReference>
<dbReference type="PANTHER" id="PTHR43764">
    <property type="entry name" value="MOLYBDENUM COFACTOR BIOSYNTHESIS"/>
    <property type="match status" value="1"/>
</dbReference>
<dbReference type="InterPro" id="IPR008284">
    <property type="entry name" value="MoCF_biosynth_CS"/>
</dbReference>
<reference evidence="4" key="1">
    <citation type="submission" date="2019-08" db="EMBL/GenBank/DDBJ databases">
        <title>Genomic characterization of a novel candidate phylum (ARYD3) from a high temperature, high salinity tertiary oil reservoir in north central Oklahoma, USA.</title>
        <authorList>
            <person name="Youssef N.H."/>
            <person name="Yadav A."/>
            <person name="Elshahed M.S."/>
        </authorList>
    </citation>
    <scope>NUCLEOTIDE SEQUENCE [LARGE SCALE GENOMIC DNA]</scope>
    <source>
        <strain evidence="4">ARYD3</strain>
    </source>
</reference>
<evidence type="ECO:0000256" key="2">
    <source>
        <dbReference type="ARBA" id="ARBA00023150"/>
    </source>
</evidence>
<evidence type="ECO:0000259" key="3">
    <source>
        <dbReference type="SMART" id="SM00852"/>
    </source>
</evidence>
<keyword evidence="2" id="KW-0501">Molybdenum cofactor biosynthesis</keyword>
<keyword evidence="5" id="KW-1185">Reference proteome</keyword>
<accession>A0A5D0MIT2</accession>
<dbReference type="PROSITE" id="PS01078">
    <property type="entry name" value="MOCF_BIOSYNTHESIS_1"/>
    <property type="match status" value="1"/>
</dbReference>
<dbReference type="UniPathway" id="UPA00344"/>
<sequence>MYKYAIITLSDKGAKGQREDKSRKEIEKIITGELDYELEYYTIIPDERKILKREFEKCESNKEINLVITTGGTGFSSRDITPDVTKEFIEKEVPGMAEQMRLKSCEITPHGMLSRAVTGIKNNTLIINLPGSPKGARENLSFIKEAIPHGLGILTGKEGECGKD</sequence>
<dbReference type="Gene3D" id="3.40.980.10">
    <property type="entry name" value="MoaB/Mog-like domain"/>
    <property type="match status" value="1"/>
</dbReference>
<evidence type="ECO:0000256" key="1">
    <source>
        <dbReference type="ARBA" id="ARBA00005046"/>
    </source>
</evidence>
<dbReference type="NCBIfam" id="TIGR00177">
    <property type="entry name" value="molyb_syn"/>
    <property type="match status" value="1"/>
</dbReference>
<feature type="domain" description="MoaB/Mog" evidence="3">
    <location>
        <begin position="5"/>
        <end position="150"/>
    </location>
</feature>
<dbReference type="InterPro" id="IPR001453">
    <property type="entry name" value="MoaB/Mog_dom"/>
</dbReference>
<name>A0A5D0MIT2_9BACT</name>
<organism evidence="4 5">
    <name type="scientific">Candidatus Mcinerneyibacterium aminivorans</name>
    <dbReference type="NCBI Taxonomy" id="2703815"/>
    <lineage>
        <taxon>Bacteria</taxon>
        <taxon>Candidatus Macinerneyibacteriota</taxon>
        <taxon>Candidatus Mcinerneyibacteria</taxon>
        <taxon>Candidatus Mcinerneyibacteriales</taxon>
        <taxon>Candidatus Mcinerneyibacteriaceae</taxon>
        <taxon>Candidatus Mcinerneyibacterium</taxon>
    </lineage>
</organism>